<evidence type="ECO:0000256" key="3">
    <source>
        <dbReference type="ARBA" id="ARBA00022448"/>
    </source>
</evidence>
<name>A0A1G6KVF1_9BACT</name>
<comment type="similarity">
    <text evidence="2">Belongs to the TonB family.</text>
</comment>
<dbReference type="InterPro" id="IPR006260">
    <property type="entry name" value="TonB/TolA_C"/>
</dbReference>
<dbReference type="SUPFAM" id="SSF74653">
    <property type="entry name" value="TolA/TonB C-terminal domain"/>
    <property type="match status" value="1"/>
</dbReference>
<evidence type="ECO:0000256" key="5">
    <source>
        <dbReference type="ARBA" id="ARBA00022519"/>
    </source>
</evidence>
<keyword evidence="9 10" id="KW-0472">Membrane</keyword>
<keyword evidence="3" id="KW-0813">Transport</keyword>
<evidence type="ECO:0000256" key="4">
    <source>
        <dbReference type="ARBA" id="ARBA00022475"/>
    </source>
</evidence>
<dbReference type="Gene3D" id="3.30.1150.10">
    <property type="match status" value="1"/>
</dbReference>
<dbReference type="PANTHER" id="PTHR33446:SF2">
    <property type="entry name" value="PROTEIN TONB"/>
    <property type="match status" value="1"/>
</dbReference>
<evidence type="ECO:0000256" key="7">
    <source>
        <dbReference type="ARBA" id="ARBA00022927"/>
    </source>
</evidence>
<accession>A0A1G6KVF1</accession>
<comment type="subcellular location">
    <subcellularLocation>
        <location evidence="1">Cell inner membrane</location>
        <topology evidence="1">Single-pass membrane protein</topology>
        <orientation evidence="1">Periplasmic side</orientation>
    </subcellularLocation>
</comment>
<evidence type="ECO:0000256" key="1">
    <source>
        <dbReference type="ARBA" id="ARBA00004383"/>
    </source>
</evidence>
<gene>
    <name evidence="12" type="ORF">SAMN05216323_102719</name>
</gene>
<keyword evidence="13" id="KW-1185">Reference proteome</keyword>
<keyword evidence="6 10" id="KW-0812">Transmembrane</keyword>
<reference evidence="12 13" key="1">
    <citation type="submission" date="2016-09" db="EMBL/GenBank/DDBJ databases">
        <authorList>
            <person name="Capua I."/>
            <person name="De Benedictis P."/>
            <person name="Joannis T."/>
            <person name="Lombin L.H."/>
            <person name="Cattoli G."/>
        </authorList>
    </citation>
    <scope>NUCLEOTIDE SEQUENCE [LARGE SCALE GENOMIC DNA]</scope>
    <source>
        <strain evidence="12 13">A7P-90m</strain>
    </source>
</reference>
<dbReference type="Proteomes" id="UP000199452">
    <property type="component" value="Unassembled WGS sequence"/>
</dbReference>
<dbReference type="GO" id="GO:0031992">
    <property type="term" value="F:energy transducer activity"/>
    <property type="evidence" value="ECO:0007669"/>
    <property type="project" value="TreeGrafter"/>
</dbReference>
<dbReference type="GO" id="GO:0055085">
    <property type="term" value="P:transmembrane transport"/>
    <property type="evidence" value="ECO:0007669"/>
    <property type="project" value="InterPro"/>
</dbReference>
<sequence>MHSSHNNSIFSPSGCINNDSLVLYLKGKMSKASADLVTAHVEQCELCQLAIEGLKPLAQEGQSLDNDLRVVRTTLRQLRPSDFLPESRGVGFRLGVRSVSLVVSIILVAIVLVVSGTYLLNRKINIQAEQNSGISHIQTKEEMHYISSESLDRSAIEGGALRPKFSLTDTTFQEYISAKLIYPSELASKPIPGRVVVRFTIGSDGQLREVFIVRSSHPAFSREAIKVLSASPKWSPGMVNGINVATLMMMELKWAK</sequence>
<feature type="transmembrane region" description="Helical" evidence="10">
    <location>
        <begin position="99"/>
        <end position="120"/>
    </location>
</feature>
<evidence type="ECO:0000313" key="13">
    <source>
        <dbReference type="Proteomes" id="UP000199452"/>
    </source>
</evidence>
<dbReference type="PANTHER" id="PTHR33446">
    <property type="entry name" value="PROTEIN TONB-RELATED"/>
    <property type="match status" value="1"/>
</dbReference>
<organism evidence="12 13">
    <name type="scientific">Williamwhitmania taraxaci</name>
    <dbReference type="NCBI Taxonomy" id="1640674"/>
    <lineage>
        <taxon>Bacteria</taxon>
        <taxon>Pseudomonadati</taxon>
        <taxon>Bacteroidota</taxon>
        <taxon>Bacteroidia</taxon>
        <taxon>Bacteroidales</taxon>
        <taxon>Williamwhitmaniaceae</taxon>
        <taxon>Williamwhitmania</taxon>
    </lineage>
</organism>
<evidence type="ECO:0000259" key="11">
    <source>
        <dbReference type="PROSITE" id="PS52015"/>
    </source>
</evidence>
<evidence type="ECO:0000256" key="2">
    <source>
        <dbReference type="ARBA" id="ARBA00006555"/>
    </source>
</evidence>
<dbReference type="STRING" id="1640674.SAMN05216323_102719"/>
<proteinExistence type="inferred from homology"/>
<protein>
    <submittedName>
        <fullName evidence="12">TonB family C-terminal domain-containing protein</fullName>
    </submittedName>
</protein>
<dbReference type="PROSITE" id="PS52015">
    <property type="entry name" value="TONB_CTD"/>
    <property type="match status" value="1"/>
</dbReference>
<dbReference type="AlphaFoldDB" id="A0A1G6KVF1"/>
<evidence type="ECO:0000256" key="10">
    <source>
        <dbReference type="SAM" id="Phobius"/>
    </source>
</evidence>
<evidence type="ECO:0000256" key="9">
    <source>
        <dbReference type="ARBA" id="ARBA00023136"/>
    </source>
</evidence>
<dbReference type="EMBL" id="FMYP01000027">
    <property type="protein sequence ID" value="SDC35079.1"/>
    <property type="molecule type" value="Genomic_DNA"/>
</dbReference>
<evidence type="ECO:0000256" key="8">
    <source>
        <dbReference type="ARBA" id="ARBA00022989"/>
    </source>
</evidence>
<evidence type="ECO:0000256" key="6">
    <source>
        <dbReference type="ARBA" id="ARBA00022692"/>
    </source>
</evidence>
<dbReference type="InterPro" id="IPR051045">
    <property type="entry name" value="TonB-dependent_transducer"/>
</dbReference>
<evidence type="ECO:0000313" key="12">
    <source>
        <dbReference type="EMBL" id="SDC35079.1"/>
    </source>
</evidence>
<dbReference type="InterPro" id="IPR037682">
    <property type="entry name" value="TonB_C"/>
</dbReference>
<keyword evidence="7" id="KW-0653">Protein transport</keyword>
<dbReference type="GO" id="GO:0015031">
    <property type="term" value="P:protein transport"/>
    <property type="evidence" value="ECO:0007669"/>
    <property type="project" value="UniProtKB-KW"/>
</dbReference>
<keyword evidence="4" id="KW-1003">Cell membrane</keyword>
<feature type="domain" description="TonB C-terminal" evidence="11">
    <location>
        <begin position="167"/>
        <end position="256"/>
    </location>
</feature>
<dbReference type="GO" id="GO:0098797">
    <property type="term" value="C:plasma membrane protein complex"/>
    <property type="evidence" value="ECO:0007669"/>
    <property type="project" value="TreeGrafter"/>
</dbReference>
<keyword evidence="5" id="KW-0997">Cell inner membrane</keyword>
<dbReference type="Pfam" id="PF03544">
    <property type="entry name" value="TonB_C"/>
    <property type="match status" value="1"/>
</dbReference>
<keyword evidence="8 10" id="KW-1133">Transmembrane helix</keyword>
<dbReference type="NCBIfam" id="TIGR01352">
    <property type="entry name" value="tonB_Cterm"/>
    <property type="match status" value="1"/>
</dbReference>